<feature type="transmembrane region" description="Helical" evidence="1">
    <location>
        <begin position="44"/>
        <end position="62"/>
    </location>
</feature>
<feature type="transmembrane region" description="Helical" evidence="1">
    <location>
        <begin position="74"/>
        <end position="95"/>
    </location>
</feature>
<organism evidence="3 4">
    <name type="scientific">Desulfotruncus arcticus DSM 17038</name>
    <dbReference type="NCBI Taxonomy" id="1121424"/>
    <lineage>
        <taxon>Bacteria</taxon>
        <taxon>Bacillati</taxon>
        <taxon>Bacillota</taxon>
        <taxon>Clostridia</taxon>
        <taxon>Eubacteriales</taxon>
        <taxon>Desulfallaceae</taxon>
        <taxon>Desulfotruncus</taxon>
    </lineage>
</organism>
<keyword evidence="4" id="KW-1185">Reference proteome</keyword>
<keyword evidence="1" id="KW-1133">Transmembrane helix</keyword>
<dbReference type="InterPro" id="IPR029052">
    <property type="entry name" value="Metallo-depent_PP-like"/>
</dbReference>
<gene>
    <name evidence="3" type="ORF">SAMN05660649_02903</name>
</gene>
<feature type="transmembrane region" description="Helical" evidence="1">
    <location>
        <begin position="115"/>
        <end position="136"/>
    </location>
</feature>
<name>A0A1I2V525_9FIRM</name>
<feature type="domain" description="Calcineurin-like phosphoesterase" evidence="2">
    <location>
        <begin position="163"/>
        <end position="328"/>
    </location>
</feature>
<reference evidence="4" key="1">
    <citation type="submission" date="2016-10" db="EMBL/GenBank/DDBJ databases">
        <authorList>
            <person name="Varghese N."/>
            <person name="Submissions S."/>
        </authorList>
    </citation>
    <scope>NUCLEOTIDE SEQUENCE [LARGE SCALE GENOMIC DNA]</scope>
    <source>
        <strain evidence="4">DSM 17038</strain>
    </source>
</reference>
<dbReference type="InterPro" id="IPR051158">
    <property type="entry name" value="Metallophosphoesterase_sf"/>
</dbReference>
<keyword evidence="1" id="KW-0812">Transmembrane</keyword>
<protein>
    <recommendedName>
        <fullName evidence="2">Calcineurin-like phosphoesterase domain-containing protein</fullName>
    </recommendedName>
</protein>
<keyword evidence="1" id="KW-0472">Membrane</keyword>
<dbReference type="CDD" id="cd07385">
    <property type="entry name" value="MPP_YkuE_C"/>
    <property type="match status" value="1"/>
</dbReference>
<dbReference type="OrthoDB" id="9780884at2"/>
<dbReference type="GO" id="GO:0016787">
    <property type="term" value="F:hydrolase activity"/>
    <property type="evidence" value="ECO:0007669"/>
    <property type="project" value="InterPro"/>
</dbReference>
<evidence type="ECO:0000313" key="3">
    <source>
        <dbReference type="EMBL" id="SFG84290.1"/>
    </source>
</evidence>
<evidence type="ECO:0000313" key="4">
    <source>
        <dbReference type="Proteomes" id="UP000199337"/>
    </source>
</evidence>
<dbReference type="InterPro" id="IPR004843">
    <property type="entry name" value="Calcineurin-like_PHP"/>
</dbReference>
<dbReference type="EMBL" id="FOOX01000010">
    <property type="protein sequence ID" value="SFG84290.1"/>
    <property type="molecule type" value="Genomic_DNA"/>
</dbReference>
<dbReference type="PANTHER" id="PTHR31302">
    <property type="entry name" value="TRANSMEMBRANE PROTEIN WITH METALLOPHOSPHOESTERASE DOMAIN-RELATED"/>
    <property type="match status" value="1"/>
</dbReference>
<evidence type="ECO:0000256" key="1">
    <source>
        <dbReference type="SAM" id="Phobius"/>
    </source>
</evidence>
<dbReference type="Gene3D" id="3.60.21.10">
    <property type="match status" value="1"/>
</dbReference>
<dbReference type="Pfam" id="PF00149">
    <property type="entry name" value="Metallophos"/>
    <property type="match status" value="1"/>
</dbReference>
<dbReference type="SUPFAM" id="SSF56300">
    <property type="entry name" value="Metallo-dependent phosphatases"/>
    <property type="match status" value="1"/>
</dbReference>
<sequence>MAIIVKRLMIIGIFLAIYVFLSLWIGLKIWQYIGRFVPYLNHKLYWIIYLLISQSFLLGKLLTGHLPVQLSRSLILMGSYWLAIMSILVLVLLFTDISNAIFSNFNIFQNSLLSSPLSIGIFISFTTLLLFCYGWWNAQNVKLSEYDLKIDKKAGHLKNITAIAVSDLHLGSIVNKNRLEKLAAIVKETNPDIIFFVGDIVDEDPEPFIEQNMKQVFMELKPPLGMYAVPGNHEYIGKKWNEIFDNLHLAGITVLRDEEVLVDNSFYVIGRDDYYMEHFYRQKRKSLGEITHNSKEKSPMILLDHQPVALNEAAENGIDLQLSGHTHHGQFFPNNLITKKIFECDWGYLQKNNLQVIVSCGFGTWGPPIRIGSNSEVLKINIAFQ</sequence>
<feature type="transmembrane region" description="Helical" evidence="1">
    <location>
        <begin position="12"/>
        <end position="32"/>
    </location>
</feature>
<dbReference type="AlphaFoldDB" id="A0A1I2V525"/>
<dbReference type="STRING" id="341036.SAMN05660649_02903"/>
<proteinExistence type="predicted"/>
<accession>A0A1I2V525</accession>
<dbReference type="PANTHER" id="PTHR31302:SF0">
    <property type="entry name" value="TRANSMEMBRANE PROTEIN WITH METALLOPHOSPHOESTERASE DOMAIN"/>
    <property type="match status" value="1"/>
</dbReference>
<evidence type="ECO:0000259" key="2">
    <source>
        <dbReference type="Pfam" id="PF00149"/>
    </source>
</evidence>
<dbReference type="Proteomes" id="UP000199337">
    <property type="component" value="Unassembled WGS sequence"/>
</dbReference>